<gene>
    <name evidence="3" type="ORF">DGAL_LOCUS15911</name>
</gene>
<accession>A0A8J2RZX9</accession>
<feature type="compositionally biased region" description="Low complexity" evidence="1">
    <location>
        <begin position="464"/>
        <end position="474"/>
    </location>
</feature>
<dbReference type="EMBL" id="CAKKLH010000324">
    <property type="protein sequence ID" value="CAH0112199.1"/>
    <property type="molecule type" value="Genomic_DNA"/>
</dbReference>
<sequence length="946" mass="105142">MLSEQFLTAIQLMKSHERVRQLVRKVKILLELIETLQKRKGKNMKWKGNLFYWNTIDVQGAWTFSLSFDSLSSYQLVVSIDNSSCRDFNEHVLTTLGTFFNDILPIAWPFSALVLGLSLFSGLLFMAVLVFIDPVVYAWMVDSLRPASRRIAGSDRHRHLNHHLNLNHHHHHHHQRSPVTSESATLEPNLIAPMKIDDDTRYRMSQIYSQEPTEAKFPLTNGSLFVHLMNPSSGDGKRGNRRPSRMGVSAYDHRPAQQQQQQRGSAIMASQQSHITEAVYPEATKPPLMTFMSRARILSMTSSIDSFQSQSNVDIRQHQHQQQQQQQPQSIEPFYNDPMSSIGAPPSFADDVEEQVADVLLTAPVHQHAPAVTTTLHSKFKSHEPIYASLSETLSSSHTLESVEGPGSMDEFAGASNLRQREIEDDDEEDEGSATESAGDDFEFHNIRTSRQTLISPAQMSNNSAAATTTTTSAAAAATPEVVFGLEDLRPRSRVARSATYRILCNGLDVKCAGKHDMAAATTAETRENAVLAATSESRHGIVTCVTIQIGQKEAPTSFGDASSSLRRSKLLTSLSMNDIDVLGESQEDSLSSGLDYSDGIMSAGGVRSDSLFSLYMDGSDPLQSSPESSLSSPFKENQSLMGSAIELSNQTTKQSSPLRRSPFRQQQQPAAAPAMVNLRKKSSHRSRAAVLKRFQEREMSWPSSHQSNGNQPLKTGSVVSIAALKAALTQSPTSHYLDNGELYYPQRLQKQQQQQQQSKTWLGILDSLFSSFVQFKRVEVVIIIIIAIVVMKSRHCRLTFQVIAEIPLVLQQLSIVSRQRLTFGHDVKKEMESVSERLRADAPAVLLPGVKAFAKVRLGECYGNETTAIAQYVAHLLNSKTVRLSSDKRHGSRSPTRRASSVAFSITISKLPLSNFFMSLMSITSHCIDRASWDRFFIFSTTTVE</sequence>
<feature type="compositionally biased region" description="Basic residues" evidence="1">
    <location>
        <begin position="679"/>
        <end position="688"/>
    </location>
</feature>
<feature type="transmembrane region" description="Helical" evidence="2">
    <location>
        <begin position="113"/>
        <end position="140"/>
    </location>
</feature>
<dbReference type="AlphaFoldDB" id="A0A8J2RZX9"/>
<feature type="region of interest" description="Disordered" evidence="1">
    <location>
        <begin position="231"/>
        <end position="265"/>
    </location>
</feature>
<feature type="region of interest" description="Disordered" evidence="1">
    <location>
        <begin position="649"/>
        <end position="688"/>
    </location>
</feature>
<keyword evidence="2" id="KW-0812">Transmembrane</keyword>
<protein>
    <submittedName>
        <fullName evidence="3">Uncharacterized protein</fullName>
    </submittedName>
</protein>
<organism evidence="3 4">
    <name type="scientific">Daphnia galeata</name>
    <dbReference type="NCBI Taxonomy" id="27404"/>
    <lineage>
        <taxon>Eukaryota</taxon>
        <taxon>Metazoa</taxon>
        <taxon>Ecdysozoa</taxon>
        <taxon>Arthropoda</taxon>
        <taxon>Crustacea</taxon>
        <taxon>Branchiopoda</taxon>
        <taxon>Diplostraca</taxon>
        <taxon>Cladocera</taxon>
        <taxon>Anomopoda</taxon>
        <taxon>Daphniidae</taxon>
        <taxon>Daphnia</taxon>
    </lineage>
</organism>
<keyword evidence="2" id="KW-0472">Membrane</keyword>
<keyword evidence="4" id="KW-1185">Reference proteome</keyword>
<feature type="compositionally biased region" description="Polar residues" evidence="1">
    <location>
        <begin position="447"/>
        <end position="463"/>
    </location>
</feature>
<comment type="caution">
    <text evidence="3">The sequence shown here is derived from an EMBL/GenBank/DDBJ whole genome shotgun (WGS) entry which is preliminary data.</text>
</comment>
<dbReference type="OrthoDB" id="6369020at2759"/>
<evidence type="ECO:0000256" key="1">
    <source>
        <dbReference type="SAM" id="MobiDB-lite"/>
    </source>
</evidence>
<reference evidence="3" key="1">
    <citation type="submission" date="2021-11" db="EMBL/GenBank/DDBJ databases">
        <authorList>
            <person name="Schell T."/>
        </authorList>
    </citation>
    <scope>NUCLEOTIDE SEQUENCE</scope>
    <source>
        <strain evidence="3">M5</strain>
    </source>
</reference>
<feature type="compositionally biased region" description="Low complexity" evidence="1">
    <location>
        <begin position="320"/>
        <end position="329"/>
    </location>
</feature>
<proteinExistence type="predicted"/>
<evidence type="ECO:0000313" key="4">
    <source>
        <dbReference type="Proteomes" id="UP000789390"/>
    </source>
</evidence>
<dbReference type="Proteomes" id="UP000789390">
    <property type="component" value="Unassembled WGS sequence"/>
</dbReference>
<name>A0A8J2RZX9_9CRUS</name>
<feature type="compositionally biased region" description="Acidic residues" evidence="1">
    <location>
        <begin position="423"/>
        <end position="441"/>
    </location>
</feature>
<evidence type="ECO:0000313" key="3">
    <source>
        <dbReference type="EMBL" id="CAH0112199.1"/>
    </source>
</evidence>
<feature type="compositionally biased region" description="Low complexity" evidence="1">
    <location>
        <begin position="655"/>
        <end position="675"/>
    </location>
</feature>
<feature type="region of interest" description="Disordered" evidence="1">
    <location>
        <begin position="308"/>
        <end position="348"/>
    </location>
</feature>
<feature type="region of interest" description="Disordered" evidence="1">
    <location>
        <begin position="422"/>
        <end position="474"/>
    </location>
</feature>
<evidence type="ECO:0000256" key="2">
    <source>
        <dbReference type="SAM" id="Phobius"/>
    </source>
</evidence>
<keyword evidence="2" id="KW-1133">Transmembrane helix</keyword>